<comment type="caution">
    <text evidence="10">The sequence shown here is derived from an EMBL/GenBank/DDBJ whole genome shotgun (WGS) entry which is preliminary data.</text>
</comment>
<evidence type="ECO:0000313" key="11">
    <source>
        <dbReference type="Proteomes" id="UP000887226"/>
    </source>
</evidence>
<comment type="subcellular location">
    <subcellularLocation>
        <location evidence="9">Mitochondrion inner membrane</location>
        <topology evidence="9">Single-pass membrane protein</topology>
    </subcellularLocation>
    <subcellularLocation>
        <location evidence="1">Mitochondrion membrane</location>
        <topology evidence="1">Single-pass membrane protein</topology>
    </subcellularLocation>
</comment>
<sequence>MNSRTVRSLSAASFMPSIFNFPAQIRPLIVARTHATQTGLGATGTNSQPRRKTVTAFNDDGRVAWGDLSGKEKVARTTQQSFNFSLIAVGVVLTVGVAYLMYTEVFSLDSKTAHFNRAVNQVKKDPRCLELLGDSKKIVAHGQGQVPKGWRHDRQITVNITKDRYNVEHLLMNIAMEGQLNNGLLCMHMVKGPSDSEFAYKYLYLDVKGHQRIYLENADSRPNGAAKGSTKIFGINWR</sequence>
<dbReference type="OrthoDB" id="436405at2759"/>
<proteinExistence type="inferred from homology"/>
<keyword evidence="9" id="KW-0813">Transport</keyword>
<evidence type="ECO:0000256" key="7">
    <source>
        <dbReference type="ARBA" id="ARBA00023128"/>
    </source>
</evidence>
<protein>
    <recommendedName>
        <fullName evidence="3 9">Mitochondrial import inner membrane translocase subunit Tim21</fullName>
    </recommendedName>
</protein>
<gene>
    <name evidence="10" type="ORF">BJ878DRAFT_503993</name>
</gene>
<evidence type="ECO:0000256" key="2">
    <source>
        <dbReference type="ARBA" id="ARBA00010867"/>
    </source>
</evidence>
<dbReference type="PANTHER" id="PTHR13032:SF6">
    <property type="entry name" value="MITOCHONDRIAL IMPORT INNER MEMBRANE TRANSLOCASE SUBUNIT TIM21"/>
    <property type="match status" value="1"/>
</dbReference>
<evidence type="ECO:0000256" key="5">
    <source>
        <dbReference type="ARBA" id="ARBA00022946"/>
    </source>
</evidence>
<dbReference type="InterPro" id="IPR013261">
    <property type="entry name" value="Tim21"/>
</dbReference>
<evidence type="ECO:0000256" key="9">
    <source>
        <dbReference type="RuleBase" id="RU367142"/>
    </source>
</evidence>
<keyword evidence="9" id="KW-0653">Protein transport</keyword>
<comment type="subunit">
    <text evidence="9">Component of the TIM23 complex.</text>
</comment>
<dbReference type="EMBL" id="MU253876">
    <property type="protein sequence ID" value="KAG9244896.1"/>
    <property type="molecule type" value="Genomic_DNA"/>
</dbReference>
<keyword evidence="9" id="KW-0811">Translocation</keyword>
<evidence type="ECO:0000256" key="6">
    <source>
        <dbReference type="ARBA" id="ARBA00022989"/>
    </source>
</evidence>
<dbReference type="GO" id="GO:0005744">
    <property type="term" value="C:TIM23 mitochondrial import inner membrane translocase complex"/>
    <property type="evidence" value="ECO:0007669"/>
    <property type="project" value="UniProtKB-UniRule"/>
</dbReference>
<organism evidence="10 11">
    <name type="scientific">Calycina marina</name>
    <dbReference type="NCBI Taxonomy" id="1763456"/>
    <lineage>
        <taxon>Eukaryota</taxon>
        <taxon>Fungi</taxon>
        <taxon>Dikarya</taxon>
        <taxon>Ascomycota</taxon>
        <taxon>Pezizomycotina</taxon>
        <taxon>Leotiomycetes</taxon>
        <taxon>Helotiales</taxon>
        <taxon>Pezizellaceae</taxon>
        <taxon>Calycina</taxon>
    </lineage>
</organism>
<dbReference type="AlphaFoldDB" id="A0A9P7Z416"/>
<keyword evidence="4 9" id="KW-0812">Transmembrane</keyword>
<dbReference type="PANTHER" id="PTHR13032">
    <property type="entry name" value="MITOCHONDRIAL IMPORT INNER MEMBRANE TRANSLOCASE SUBUNIT TIM21"/>
    <property type="match status" value="1"/>
</dbReference>
<feature type="transmembrane region" description="Helical" evidence="9">
    <location>
        <begin position="81"/>
        <end position="102"/>
    </location>
</feature>
<evidence type="ECO:0000256" key="4">
    <source>
        <dbReference type="ARBA" id="ARBA00022692"/>
    </source>
</evidence>
<comment type="function">
    <text evidence="9">Essential component of the TIM23 complex, a complex that mediates the translocation of transit peptide-containing proteins across the mitochondrial inner membrane.</text>
</comment>
<reference evidence="10" key="1">
    <citation type="journal article" date="2021" name="IMA Fungus">
        <title>Genomic characterization of three marine fungi, including Emericellopsis atlantica sp. nov. with signatures of a generalist lifestyle and marine biomass degradation.</title>
        <authorList>
            <person name="Hagestad O.C."/>
            <person name="Hou L."/>
            <person name="Andersen J.H."/>
            <person name="Hansen E.H."/>
            <person name="Altermark B."/>
            <person name="Li C."/>
            <person name="Kuhnert E."/>
            <person name="Cox R.J."/>
            <person name="Crous P.W."/>
            <person name="Spatafora J.W."/>
            <person name="Lail K."/>
            <person name="Amirebrahimi M."/>
            <person name="Lipzen A."/>
            <person name="Pangilinan J."/>
            <person name="Andreopoulos W."/>
            <person name="Hayes R.D."/>
            <person name="Ng V."/>
            <person name="Grigoriev I.V."/>
            <person name="Jackson S.A."/>
            <person name="Sutton T.D.S."/>
            <person name="Dobson A.D.W."/>
            <person name="Rama T."/>
        </authorList>
    </citation>
    <scope>NUCLEOTIDE SEQUENCE</scope>
    <source>
        <strain evidence="10">TRa3180A</strain>
    </source>
</reference>
<name>A0A9P7Z416_9HELO</name>
<evidence type="ECO:0000256" key="1">
    <source>
        <dbReference type="ARBA" id="ARBA00004304"/>
    </source>
</evidence>
<keyword evidence="7 9" id="KW-0496">Mitochondrion</keyword>
<evidence type="ECO:0000256" key="3">
    <source>
        <dbReference type="ARBA" id="ARBA00020726"/>
    </source>
</evidence>
<evidence type="ECO:0000256" key="8">
    <source>
        <dbReference type="ARBA" id="ARBA00023136"/>
    </source>
</evidence>
<dbReference type="Proteomes" id="UP000887226">
    <property type="component" value="Unassembled WGS sequence"/>
</dbReference>
<keyword evidence="11" id="KW-1185">Reference proteome</keyword>
<keyword evidence="9" id="KW-0999">Mitochondrion inner membrane</keyword>
<dbReference type="InterPro" id="IPR038552">
    <property type="entry name" value="Tim21_IMS_sf"/>
</dbReference>
<keyword evidence="5" id="KW-0809">Transit peptide</keyword>
<dbReference type="Pfam" id="PF08294">
    <property type="entry name" value="TIM21"/>
    <property type="match status" value="1"/>
</dbReference>
<keyword evidence="8 9" id="KW-0472">Membrane</keyword>
<dbReference type="GO" id="GO:0030150">
    <property type="term" value="P:protein import into mitochondrial matrix"/>
    <property type="evidence" value="ECO:0007669"/>
    <property type="project" value="UniProtKB-UniRule"/>
</dbReference>
<dbReference type="Gene3D" id="3.10.450.320">
    <property type="entry name" value="Mitochondrial import inner membrane translocase subunit Tim21"/>
    <property type="match status" value="1"/>
</dbReference>
<accession>A0A9P7Z416</accession>
<evidence type="ECO:0000313" key="10">
    <source>
        <dbReference type="EMBL" id="KAG9244896.1"/>
    </source>
</evidence>
<keyword evidence="6 9" id="KW-1133">Transmembrane helix</keyword>
<comment type="similarity">
    <text evidence="2 9">Belongs to the TIM21 family.</text>
</comment>